<dbReference type="EMBL" id="JBHTIR010000583">
    <property type="protein sequence ID" value="MFD0851559.1"/>
    <property type="molecule type" value="Genomic_DNA"/>
</dbReference>
<proteinExistence type="predicted"/>
<evidence type="ECO:0000313" key="1">
    <source>
        <dbReference type="EMBL" id="MFD0851559.1"/>
    </source>
</evidence>
<dbReference type="InterPro" id="IPR017853">
    <property type="entry name" value="GH"/>
</dbReference>
<protein>
    <submittedName>
        <fullName evidence="1">DUF3459 domain-containing protein</fullName>
    </submittedName>
</protein>
<sequence>ERTPAHRFVVCLQNHDQIGNRASGDRISATLSPALLKVGAALVLLAPFTPMLFMGEEWAASTPWCYFTDHVEPELGRAVSEGRRREFSRHGWAGDVPDPQAVDTYRRSILNWAEAGTGMHHELLEWHRALIALRRARPELNDPRLTAVAVDIGGGEAAPPGALDEEPPRWLTLHR</sequence>
<dbReference type="Gene3D" id="3.20.20.80">
    <property type="entry name" value="Glycosidases"/>
    <property type="match status" value="1"/>
</dbReference>
<dbReference type="Gene3D" id="1.10.10.760">
    <property type="entry name" value="E-set domains of sugar-utilizing enzymes"/>
    <property type="match status" value="1"/>
</dbReference>
<evidence type="ECO:0000313" key="2">
    <source>
        <dbReference type="Proteomes" id="UP001597083"/>
    </source>
</evidence>
<gene>
    <name evidence="1" type="ORF">ACFQ07_04980</name>
</gene>
<keyword evidence="2" id="KW-1185">Reference proteome</keyword>
<name>A0ABW3CCA1_9ACTN</name>
<dbReference type="SUPFAM" id="SSF51445">
    <property type="entry name" value="(Trans)glycosidases"/>
    <property type="match status" value="1"/>
</dbReference>
<accession>A0ABW3CCA1</accession>
<dbReference type="InterPro" id="IPR044901">
    <property type="entry name" value="Trehalose_TreZ_E-set_sf"/>
</dbReference>
<organism evidence="1 2">
    <name type="scientific">Actinomadura adrarensis</name>
    <dbReference type="NCBI Taxonomy" id="1819600"/>
    <lineage>
        <taxon>Bacteria</taxon>
        <taxon>Bacillati</taxon>
        <taxon>Actinomycetota</taxon>
        <taxon>Actinomycetes</taxon>
        <taxon>Streptosporangiales</taxon>
        <taxon>Thermomonosporaceae</taxon>
        <taxon>Actinomadura</taxon>
    </lineage>
</organism>
<dbReference type="Proteomes" id="UP001597083">
    <property type="component" value="Unassembled WGS sequence"/>
</dbReference>
<feature type="non-terminal residue" evidence="1">
    <location>
        <position position="1"/>
    </location>
</feature>
<reference evidence="2" key="1">
    <citation type="journal article" date="2019" name="Int. J. Syst. Evol. Microbiol.">
        <title>The Global Catalogue of Microorganisms (GCM) 10K type strain sequencing project: providing services to taxonomists for standard genome sequencing and annotation.</title>
        <authorList>
            <consortium name="The Broad Institute Genomics Platform"/>
            <consortium name="The Broad Institute Genome Sequencing Center for Infectious Disease"/>
            <person name="Wu L."/>
            <person name="Ma J."/>
        </authorList>
    </citation>
    <scope>NUCLEOTIDE SEQUENCE [LARGE SCALE GENOMIC DNA]</scope>
    <source>
        <strain evidence="2">JCM 31696</strain>
    </source>
</reference>
<comment type="caution">
    <text evidence="1">The sequence shown here is derived from an EMBL/GenBank/DDBJ whole genome shotgun (WGS) entry which is preliminary data.</text>
</comment>
<feature type="non-terminal residue" evidence="1">
    <location>
        <position position="175"/>
    </location>
</feature>